<dbReference type="EMBL" id="CP127294">
    <property type="protein sequence ID" value="WIX80558.1"/>
    <property type="molecule type" value="Genomic_DNA"/>
</dbReference>
<accession>A0A9Y2MXC2</accession>
<name>A0A9Y2MXC2_9PSEU</name>
<sequence>MVAQVHEFLGRAGFGGDHTRVGEAAQQGERVLPREPADLDRRGRELLAEVVAGLDRGYENDAVRRRRDEAVEVGGRFGVVEGEQETVADGDGAVLLPELRCLGGGQVVVDVERSHHSRGHLGAAHQRTGPVIGEIDVDLFREVRAQIDGEPAQQRRFARAARPGDEAGAGAGDERAFAVAVDKWFGRRGKVAAAAGSLRPGQQRFELFGEFGIGREQLGDRRCGAGFVAQDRLHVGGAAALFEFA</sequence>
<protein>
    <submittedName>
        <fullName evidence="1">Uncharacterized protein</fullName>
    </submittedName>
</protein>
<keyword evidence="2" id="KW-1185">Reference proteome</keyword>
<proteinExistence type="predicted"/>
<evidence type="ECO:0000313" key="1">
    <source>
        <dbReference type="EMBL" id="WIX80558.1"/>
    </source>
</evidence>
<dbReference type="RefSeq" id="WP_285971186.1">
    <property type="nucleotide sequence ID" value="NZ_CP127294.1"/>
</dbReference>
<dbReference type="AlphaFoldDB" id="A0A9Y2MXC2"/>
<dbReference type="KEGG" id="acab:QRX50_07245"/>
<gene>
    <name evidence="1" type="ORF">QRX50_07245</name>
</gene>
<dbReference type="Proteomes" id="UP001236014">
    <property type="component" value="Chromosome"/>
</dbReference>
<evidence type="ECO:0000313" key="2">
    <source>
        <dbReference type="Proteomes" id="UP001236014"/>
    </source>
</evidence>
<organism evidence="1 2">
    <name type="scientific">Amycolatopsis carbonis</name>
    <dbReference type="NCBI Taxonomy" id="715471"/>
    <lineage>
        <taxon>Bacteria</taxon>
        <taxon>Bacillati</taxon>
        <taxon>Actinomycetota</taxon>
        <taxon>Actinomycetes</taxon>
        <taxon>Pseudonocardiales</taxon>
        <taxon>Pseudonocardiaceae</taxon>
        <taxon>Amycolatopsis</taxon>
    </lineage>
</organism>
<reference evidence="1 2" key="1">
    <citation type="submission" date="2023-06" db="EMBL/GenBank/DDBJ databases">
        <authorList>
            <person name="Oyuntsetseg B."/>
            <person name="Kim S.B."/>
        </authorList>
    </citation>
    <scope>NUCLEOTIDE SEQUENCE [LARGE SCALE GENOMIC DNA]</scope>
    <source>
        <strain evidence="1 2">2-15</strain>
    </source>
</reference>